<dbReference type="AlphaFoldDB" id="A0AAV3RS16"/>
<feature type="domain" description="Di19 C-terminal" evidence="3">
    <location>
        <begin position="95"/>
        <end position="204"/>
    </location>
</feature>
<protein>
    <submittedName>
        <fullName evidence="4">Uncharacterized protein</fullName>
    </submittedName>
</protein>
<reference evidence="4 5" key="1">
    <citation type="submission" date="2024-01" db="EMBL/GenBank/DDBJ databases">
        <title>The complete chloroplast genome sequence of Lithospermum erythrorhizon: insights into the phylogenetic relationship among Boraginaceae species and the maternal lineages of purple gromwells.</title>
        <authorList>
            <person name="Okada T."/>
            <person name="Watanabe K."/>
        </authorList>
    </citation>
    <scope>NUCLEOTIDE SEQUENCE [LARGE SCALE GENOMIC DNA]</scope>
</reference>
<evidence type="ECO:0000313" key="4">
    <source>
        <dbReference type="EMBL" id="GAA0183169.1"/>
    </source>
</evidence>
<organism evidence="4 5">
    <name type="scientific">Lithospermum erythrorhizon</name>
    <name type="common">Purple gromwell</name>
    <name type="synonym">Lithospermum officinale var. erythrorhizon</name>
    <dbReference type="NCBI Taxonomy" id="34254"/>
    <lineage>
        <taxon>Eukaryota</taxon>
        <taxon>Viridiplantae</taxon>
        <taxon>Streptophyta</taxon>
        <taxon>Embryophyta</taxon>
        <taxon>Tracheophyta</taxon>
        <taxon>Spermatophyta</taxon>
        <taxon>Magnoliopsida</taxon>
        <taxon>eudicotyledons</taxon>
        <taxon>Gunneridae</taxon>
        <taxon>Pentapetalae</taxon>
        <taxon>asterids</taxon>
        <taxon>lamiids</taxon>
        <taxon>Boraginales</taxon>
        <taxon>Boraginaceae</taxon>
        <taxon>Boraginoideae</taxon>
        <taxon>Lithospermeae</taxon>
        <taxon>Lithospermum</taxon>
    </lineage>
</organism>
<dbReference type="InterPro" id="IPR033347">
    <property type="entry name" value="Di19"/>
</dbReference>
<dbReference type="InterPro" id="IPR008598">
    <property type="entry name" value="Di19_Zn-bd"/>
</dbReference>
<feature type="domain" description="Di19 zinc-binding" evidence="2">
    <location>
        <begin position="49"/>
        <end position="77"/>
    </location>
</feature>
<dbReference type="PANTHER" id="PTHR31875">
    <property type="entry name" value="PROTEIN DEHYDRATION-INDUCED 19"/>
    <property type="match status" value="1"/>
</dbReference>
<keyword evidence="5" id="KW-1185">Reference proteome</keyword>
<dbReference type="InterPro" id="IPR027935">
    <property type="entry name" value="Di19_C"/>
</dbReference>
<proteinExistence type="inferred from homology"/>
<dbReference type="EMBL" id="BAABME010011055">
    <property type="protein sequence ID" value="GAA0183169.1"/>
    <property type="molecule type" value="Genomic_DNA"/>
</dbReference>
<accession>A0AAV3RS16</accession>
<dbReference type="Pfam" id="PF05605">
    <property type="entry name" value="zf-Di19"/>
    <property type="match status" value="1"/>
</dbReference>
<comment type="caution">
    <text evidence="4">The sequence shown here is derived from an EMBL/GenBank/DDBJ whole genome shotgun (WGS) entry which is preliminary data.</text>
</comment>
<dbReference type="Proteomes" id="UP001454036">
    <property type="component" value="Unassembled WGS sequence"/>
</dbReference>
<sequence>MDSGIWNARLAAAKRQLHPSSGNNNHHLNSQFDQLNIDYIDLEEEGDHHFPCPYCYEEFDIASLCSHLEEEHAYESKITQRHRSGRDTVPRTQALSVLRRDLREAHRQMLLGGNRSRTNNESTSSVATHPLLSSLVEDFPSFEVEDISKSIESTVEDSISTSTPSQHVWRSRFDPSLSHEERQRRIRQAAGRAEFVQDLFLSSLLAE</sequence>
<name>A0AAV3RS16_LITER</name>
<dbReference type="Pfam" id="PF14571">
    <property type="entry name" value="Di19_C"/>
    <property type="match status" value="1"/>
</dbReference>
<evidence type="ECO:0000256" key="1">
    <source>
        <dbReference type="ARBA" id="ARBA00007109"/>
    </source>
</evidence>
<gene>
    <name evidence="4" type="ORF">LIER_30633</name>
</gene>
<evidence type="ECO:0000259" key="2">
    <source>
        <dbReference type="Pfam" id="PF05605"/>
    </source>
</evidence>
<dbReference type="PANTHER" id="PTHR31875:SF6">
    <property type="entry name" value="PROTEIN DEHYDRATION-INDUCED 19"/>
    <property type="match status" value="1"/>
</dbReference>
<comment type="similarity">
    <text evidence="1">Belongs to the Di19 family.</text>
</comment>
<evidence type="ECO:0000313" key="5">
    <source>
        <dbReference type="Proteomes" id="UP001454036"/>
    </source>
</evidence>
<evidence type="ECO:0000259" key="3">
    <source>
        <dbReference type="Pfam" id="PF14571"/>
    </source>
</evidence>